<organism evidence="9 10">
    <name type="scientific">Paspalum notatum var. saurae</name>
    <dbReference type="NCBI Taxonomy" id="547442"/>
    <lineage>
        <taxon>Eukaryota</taxon>
        <taxon>Viridiplantae</taxon>
        <taxon>Streptophyta</taxon>
        <taxon>Embryophyta</taxon>
        <taxon>Tracheophyta</taxon>
        <taxon>Spermatophyta</taxon>
        <taxon>Magnoliopsida</taxon>
        <taxon>Liliopsida</taxon>
        <taxon>Poales</taxon>
        <taxon>Poaceae</taxon>
        <taxon>PACMAD clade</taxon>
        <taxon>Panicoideae</taxon>
        <taxon>Andropogonodae</taxon>
        <taxon>Paspaleae</taxon>
        <taxon>Paspalinae</taxon>
        <taxon>Paspalum</taxon>
    </lineage>
</organism>
<keyword evidence="3 6" id="KW-0158">Chromosome</keyword>
<name>A0AAQ3WHJ6_PASNO</name>
<dbReference type="GO" id="GO:0045910">
    <property type="term" value="P:negative regulation of DNA recombination"/>
    <property type="evidence" value="ECO:0007669"/>
    <property type="project" value="TreeGrafter"/>
</dbReference>
<feature type="domain" description="H15" evidence="8">
    <location>
        <begin position="27"/>
        <end position="97"/>
    </location>
</feature>
<evidence type="ECO:0000256" key="2">
    <source>
        <dbReference type="ARBA" id="ARBA00004286"/>
    </source>
</evidence>
<feature type="region of interest" description="Disordered" evidence="7">
    <location>
        <begin position="125"/>
        <end position="217"/>
    </location>
</feature>
<feature type="compositionally biased region" description="Low complexity" evidence="7">
    <location>
        <begin position="189"/>
        <end position="217"/>
    </location>
</feature>
<evidence type="ECO:0000256" key="7">
    <source>
        <dbReference type="SAM" id="MobiDB-lite"/>
    </source>
</evidence>
<dbReference type="SUPFAM" id="SSF46785">
    <property type="entry name" value="Winged helix' DNA-binding domain"/>
    <property type="match status" value="1"/>
</dbReference>
<sequence>MTRGWLLNGVILMRNWRCQLCNDNQLPSTIITQMITEAITALKERTGSSSVNIGKYMEEKHGGKLPPYFHKQLTMQLKKLVATWKLTQVENSFKLLATDKRKLAKGTKVAAKAAKPAVKPKASLKVKAKTATEPMAAATPKPKAKGVITATPKPRGRPPKAAKTSAKASLAKPAKKPATAAAAKKEKVAAPAKNAGTLKKVVATAPAKKSAAMKAKE</sequence>
<dbReference type="PROSITE" id="PS51504">
    <property type="entry name" value="H15"/>
    <property type="match status" value="1"/>
</dbReference>
<protein>
    <recommendedName>
        <fullName evidence="8">H15 domain-containing protein</fullName>
    </recommendedName>
</protein>
<evidence type="ECO:0000313" key="10">
    <source>
        <dbReference type="Proteomes" id="UP001341281"/>
    </source>
</evidence>
<dbReference type="Pfam" id="PF00538">
    <property type="entry name" value="Linker_histone"/>
    <property type="match status" value="1"/>
</dbReference>
<evidence type="ECO:0000256" key="4">
    <source>
        <dbReference type="ARBA" id="ARBA00023125"/>
    </source>
</evidence>
<evidence type="ECO:0000256" key="1">
    <source>
        <dbReference type="ARBA" id="ARBA00004123"/>
    </source>
</evidence>
<dbReference type="GO" id="GO:0003690">
    <property type="term" value="F:double-stranded DNA binding"/>
    <property type="evidence" value="ECO:0007669"/>
    <property type="project" value="TreeGrafter"/>
</dbReference>
<dbReference type="InterPro" id="IPR005819">
    <property type="entry name" value="H1/H5"/>
</dbReference>
<dbReference type="GO" id="GO:0030527">
    <property type="term" value="F:structural constituent of chromatin"/>
    <property type="evidence" value="ECO:0007669"/>
    <property type="project" value="InterPro"/>
</dbReference>
<dbReference type="InterPro" id="IPR036390">
    <property type="entry name" value="WH_DNA-bd_sf"/>
</dbReference>
<dbReference type="Gene3D" id="1.10.10.10">
    <property type="entry name" value="Winged helix-like DNA-binding domain superfamily/Winged helix DNA-binding domain"/>
    <property type="match status" value="1"/>
</dbReference>
<evidence type="ECO:0000256" key="5">
    <source>
        <dbReference type="ARBA" id="ARBA00023242"/>
    </source>
</evidence>
<keyword evidence="10" id="KW-1185">Reference proteome</keyword>
<dbReference type="Proteomes" id="UP001341281">
    <property type="component" value="Chromosome 03"/>
</dbReference>
<dbReference type="GO" id="GO:0031492">
    <property type="term" value="F:nucleosomal DNA binding"/>
    <property type="evidence" value="ECO:0007669"/>
    <property type="project" value="TreeGrafter"/>
</dbReference>
<reference evidence="9 10" key="1">
    <citation type="submission" date="2024-02" db="EMBL/GenBank/DDBJ databases">
        <title>High-quality chromosome-scale genome assembly of Pensacola bahiagrass (Paspalum notatum Flugge var. saurae).</title>
        <authorList>
            <person name="Vega J.M."/>
            <person name="Podio M."/>
            <person name="Orjuela J."/>
            <person name="Siena L.A."/>
            <person name="Pessino S.C."/>
            <person name="Combes M.C."/>
            <person name="Mariac C."/>
            <person name="Albertini E."/>
            <person name="Pupilli F."/>
            <person name="Ortiz J.P.A."/>
            <person name="Leblanc O."/>
        </authorList>
    </citation>
    <scope>NUCLEOTIDE SEQUENCE [LARGE SCALE GENOMIC DNA]</scope>
    <source>
        <strain evidence="9">R1</strain>
        <tissue evidence="9">Leaf</tissue>
    </source>
</reference>
<evidence type="ECO:0000256" key="3">
    <source>
        <dbReference type="ARBA" id="ARBA00022454"/>
    </source>
</evidence>
<keyword evidence="5 6" id="KW-0539">Nucleus</keyword>
<feature type="compositionally biased region" description="Low complexity" evidence="7">
    <location>
        <begin position="161"/>
        <end position="182"/>
    </location>
</feature>
<proteinExistence type="inferred from homology"/>
<dbReference type="PANTHER" id="PTHR11467:SF159">
    <property type="entry name" value="OS07G0184800 PROTEIN"/>
    <property type="match status" value="1"/>
</dbReference>
<dbReference type="CDD" id="cd00073">
    <property type="entry name" value="H15"/>
    <property type="match status" value="1"/>
</dbReference>
<gene>
    <name evidence="9" type="ORF">U9M48_011931</name>
</gene>
<comment type="subcellular location">
    <subcellularLocation>
        <location evidence="2">Chromosome</location>
    </subcellularLocation>
    <subcellularLocation>
        <location evidence="1 6">Nucleus</location>
    </subcellularLocation>
</comment>
<dbReference type="InterPro" id="IPR036388">
    <property type="entry name" value="WH-like_DNA-bd_sf"/>
</dbReference>
<dbReference type="SMART" id="SM00526">
    <property type="entry name" value="H15"/>
    <property type="match status" value="1"/>
</dbReference>
<dbReference type="InterPro" id="IPR005818">
    <property type="entry name" value="Histone_H1/H5_H15"/>
</dbReference>
<dbReference type="GO" id="GO:0005634">
    <property type="term" value="C:nucleus"/>
    <property type="evidence" value="ECO:0007669"/>
    <property type="project" value="UniProtKB-SubCell"/>
</dbReference>
<comment type="similarity">
    <text evidence="6">Belongs to the histone H1/H5 family.</text>
</comment>
<dbReference type="PANTHER" id="PTHR11467">
    <property type="entry name" value="HISTONE H1"/>
    <property type="match status" value="1"/>
</dbReference>
<evidence type="ECO:0000259" key="8">
    <source>
        <dbReference type="PROSITE" id="PS51504"/>
    </source>
</evidence>
<dbReference type="GO" id="GO:0000786">
    <property type="term" value="C:nucleosome"/>
    <property type="evidence" value="ECO:0007669"/>
    <property type="project" value="InterPro"/>
</dbReference>
<dbReference type="GO" id="GO:0006334">
    <property type="term" value="P:nucleosome assembly"/>
    <property type="evidence" value="ECO:0007669"/>
    <property type="project" value="InterPro"/>
</dbReference>
<evidence type="ECO:0000256" key="6">
    <source>
        <dbReference type="RuleBase" id="RU003894"/>
    </source>
</evidence>
<dbReference type="PRINTS" id="PR00624">
    <property type="entry name" value="HISTONEH5"/>
</dbReference>
<feature type="compositionally biased region" description="Low complexity" evidence="7">
    <location>
        <begin position="129"/>
        <end position="141"/>
    </location>
</feature>
<dbReference type="AlphaFoldDB" id="A0AAQ3WHJ6"/>
<dbReference type="EMBL" id="CP144747">
    <property type="protein sequence ID" value="WVZ62151.1"/>
    <property type="molecule type" value="Genomic_DNA"/>
</dbReference>
<dbReference type="GO" id="GO:0030261">
    <property type="term" value="P:chromosome condensation"/>
    <property type="evidence" value="ECO:0007669"/>
    <property type="project" value="TreeGrafter"/>
</dbReference>
<keyword evidence="4 6" id="KW-0238">DNA-binding</keyword>
<evidence type="ECO:0000313" key="9">
    <source>
        <dbReference type="EMBL" id="WVZ62151.1"/>
    </source>
</evidence>
<accession>A0AAQ3WHJ6</accession>